<gene>
    <name evidence="1" type="ORF">ACFO4O_09910</name>
</gene>
<reference evidence="2" key="1">
    <citation type="journal article" date="2019" name="Int. J. Syst. Evol. Microbiol.">
        <title>The Global Catalogue of Microorganisms (GCM) 10K type strain sequencing project: providing services to taxonomists for standard genome sequencing and annotation.</title>
        <authorList>
            <consortium name="The Broad Institute Genomics Platform"/>
            <consortium name="The Broad Institute Genome Sequencing Center for Infectious Disease"/>
            <person name="Wu L."/>
            <person name="Ma J."/>
        </authorList>
    </citation>
    <scope>NUCLEOTIDE SEQUENCE [LARGE SCALE GENOMIC DNA]</scope>
    <source>
        <strain evidence="2">KACC 12507</strain>
    </source>
</reference>
<organism evidence="1 2">
    <name type="scientific">Glaciecola siphonariae</name>
    <dbReference type="NCBI Taxonomy" id="521012"/>
    <lineage>
        <taxon>Bacteria</taxon>
        <taxon>Pseudomonadati</taxon>
        <taxon>Pseudomonadota</taxon>
        <taxon>Gammaproteobacteria</taxon>
        <taxon>Alteromonadales</taxon>
        <taxon>Alteromonadaceae</taxon>
        <taxon>Glaciecola</taxon>
    </lineage>
</organism>
<evidence type="ECO:0000313" key="2">
    <source>
        <dbReference type="Proteomes" id="UP001595897"/>
    </source>
</evidence>
<proteinExistence type="predicted"/>
<dbReference type="Proteomes" id="UP001595897">
    <property type="component" value="Unassembled WGS sequence"/>
</dbReference>
<evidence type="ECO:0000313" key="1">
    <source>
        <dbReference type="EMBL" id="MFC4700473.1"/>
    </source>
</evidence>
<keyword evidence="2" id="KW-1185">Reference proteome</keyword>
<dbReference type="EMBL" id="JBHSGU010000002">
    <property type="protein sequence ID" value="MFC4700473.1"/>
    <property type="molecule type" value="Genomic_DNA"/>
</dbReference>
<sequence>MFLRLFFLASLVLPNFGCDSETAIFQSDVDYQVSPQDCEAKLKDYALVEDTSYFEQGVFIPDGAEIELSSIENTTFLEFRSLDSDGIYNQTSDNGQLFRKHFDPEFYQTIATRIQNIKNKRIPLASNNEVGGFLLYFPSEGAFSATFYICDELRMILSEDDLGRLKIVREPTSGHLVRGTIYTK</sequence>
<comment type="caution">
    <text evidence="1">The sequence shown here is derived from an EMBL/GenBank/DDBJ whole genome shotgun (WGS) entry which is preliminary data.</text>
</comment>
<protein>
    <recommendedName>
        <fullName evidence="3">Lipoprotein</fullName>
    </recommendedName>
</protein>
<name>A0ABV9LYI9_9ALTE</name>
<evidence type="ECO:0008006" key="3">
    <source>
        <dbReference type="Google" id="ProtNLM"/>
    </source>
</evidence>
<accession>A0ABV9LYI9</accession>
<dbReference type="RefSeq" id="WP_382407910.1">
    <property type="nucleotide sequence ID" value="NZ_JBHSGU010000002.1"/>
</dbReference>